<evidence type="ECO:0000313" key="3">
    <source>
        <dbReference type="Proteomes" id="UP000325672"/>
    </source>
</evidence>
<dbReference type="PROSITE" id="PS50927">
    <property type="entry name" value="BULB_LECTIN"/>
    <property type="match status" value="1"/>
</dbReference>
<accession>A0A5N6SFV7</accession>
<keyword evidence="2" id="KW-0430">Lectin</keyword>
<keyword evidence="3" id="KW-1185">Reference proteome</keyword>
<dbReference type="InterPro" id="IPR001480">
    <property type="entry name" value="Bulb-type_lectin_dom"/>
</dbReference>
<gene>
    <name evidence="2" type="ORF">BDV38DRAFT_182850</name>
</gene>
<sequence length="112" mass="12585">MPNTLGNGEWLKVGESLWSENGETEFKMQQDGKIALYVNARCEWQNTSEQRYDVKGLHMQEDGNLVLYDQNDNALWHSNTAPSNGPVILAVQNDGNLVLYRGDAVWASNTGR</sequence>
<dbReference type="SMART" id="SM00108">
    <property type="entry name" value="B_lectin"/>
    <property type="match status" value="1"/>
</dbReference>
<organism evidence="2 3">
    <name type="scientific">Aspergillus pseudotamarii</name>
    <dbReference type="NCBI Taxonomy" id="132259"/>
    <lineage>
        <taxon>Eukaryota</taxon>
        <taxon>Fungi</taxon>
        <taxon>Dikarya</taxon>
        <taxon>Ascomycota</taxon>
        <taxon>Pezizomycotina</taxon>
        <taxon>Eurotiomycetes</taxon>
        <taxon>Eurotiomycetidae</taxon>
        <taxon>Eurotiales</taxon>
        <taxon>Aspergillaceae</taxon>
        <taxon>Aspergillus</taxon>
        <taxon>Aspergillus subgen. Circumdati</taxon>
    </lineage>
</organism>
<protein>
    <submittedName>
        <fullName evidence="2">Bulb-type lectin domain-containing protein</fullName>
    </submittedName>
</protein>
<name>A0A5N6SFV7_ASPPS</name>
<dbReference type="EMBL" id="ML743614">
    <property type="protein sequence ID" value="KAE8133606.1"/>
    <property type="molecule type" value="Genomic_DNA"/>
</dbReference>
<evidence type="ECO:0000313" key="2">
    <source>
        <dbReference type="EMBL" id="KAE8133606.1"/>
    </source>
</evidence>
<evidence type="ECO:0000259" key="1">
    <source>
        <dbReference type="PROSITE" id="PS50927"/>
    </source>
</evidence>
<dbReference type="InterPro" id="IPR036426">
    <property type="entry name" value="Bulb-type_lectin_dom_sf"/>
</dbReference>
<proteinExistence type="predicted"/>
<dbReference type="Gene3D" id="2.90.10.10">
    <property type="entry name" value="Bulb-type lectin domain"/>
    <property type="match status" value="3"/>
</dbReference>
<dbReference type="Proteomes" id="UP000325672">
    <property type="component" value="Unassembled WGS sequence"/>
</dbReference>
<reference evidence="2 3" key="1">
    <citation type="submission" date="2019-04" db="EMBL/GenBank/DDBJ databases">
        <title>Friends and foes A comparative genomics study of 23 Aspergillus species from section Flavi.</title>
        <authorList>
            <consortium name="DOE Joint Genome Institute"/>
            <person name="Kjaerbolling I."/>
            <person name="Vesth T."/>
            <person name="Frisvad J.C."/>
            <person name="Nybo J.L."/>
            <person name="Theobald S."/>
            <person name="Kildgaard S."/>
            <person name="Isbrandt T."/>
            <person name="Kuo A."/>
            <person name="Sato A."/>
            <person name="Lyhne E.K."/>
            <person name="Kogle M.E."/>
            <person name="Wiebenga A."/>
            <person name="Kun R.S."/>
            <person name="Lubbers R.J."/>
            <person name="Makela M.R."/>
            <person name="Barry K."/>
            <person name="Chovatia M."/>
            <person name="Clum A."/>
            <person name="Daum C."/>
            <person name="Haridas S."/>
            <person name="He G."/>
            <person name="LaButti K."/>
            <person name="Lipzen A."/>
            <person name="Mondo S."/>
            <person name="Riley R."/>
            <person name="Salamov A."/>
            <person name="Simmons B.A."/>
            <person name="Magnuson J.K."/>
            <person name="Henrissat B."/>
            <person name="Mortensen U.H."/>
            <person name="Larsen T.O."/>
            <person name="Devries R.P."/>
            <person name="Grigoriev I.V."/>
            <person name="Machida M."/>
            <person name="Baker S.E."/>
            <person name="Andersen M.R."/>
        </authorList>
    </citation>
    <scope>NUCLEOTIDE SEQUENCE [LARGE SCALE GENOMIC DNA]</scope>
    <source>
        <strain evidence="2 3">CBS 117625</strain>
    </source>
</reference>
<dbReference type="RefSeq" id="XP_031909669.1">
    <property type="nucleotide sequence ID" value="XM_032052108.1"/>
</dbReference>
<dbReference type="AlphaFoldDB" id="A0A5N6SFV7"/>
<dbReference type="GO" id="GO:0030246">
    <property type="term" value="F:carbohydrate binding"/>
    <property type="evidence" value="ECO:0007669"/>
    <property type="project" value="UniProtKB-KW"/>
</dbReference>
<feature type="domain" description="Bulb-type lectin" evidence="1">
    <location>
        <begin position="2"/>
        <end position="112"/>
    </location>
</feature>
<dbReference type="OrthoDB" id="1884773at2759"/>
<dbReference type="SUPFAM" id="SSF51110">
    <property type="entry name" value="alpha-D-mannose-specific plant lectins"/>
    <property type="match status" value="1"/>
</dbReference>
<dbReference type="GeneID" id="43636318"/>